<dbReference type="RefSeq" id="WP_054965077.1">
    <property type="nucleotide sequence ID" value="NZ_FMUN01000004.1"/>
</dbReference>
<dbReference type="SUPFAM" id="SSF51366">
    <property type="entry name" value="Ribulose-phoshate binding barrel"/>
    <property type="match status" value="1"/>
</dbReference>
<dbReference type="NCBIfam" id="NF001377">
    <property type="entry name" value="PRK00278.2-4"/>
    <property type="match status" value="1"/>
</dbReference>
<dbReference type="PANTHER" id="PTHR22854">
    <property type="entry name" value="TRYPTOPHAN BIOSYNTHESIS PROTEIN"/>
    <property type="match status" value="1"/>
</dbReference>
<name>A0A0P9CXC3_9GAMM</name>
<reference evidence="11" key="1">
    <citation type="submission" date="2016-10" db="EMBL/GenBank/DDBJ databases">
        <authorList>
            <person name="Varghese N."/>
        </authorList>
    </citation>
    <scope>NUCLEOTIDE SEQUENCE [LARGE SCALE GENOMIC DNA]</scope>
    <source>
        <strain evidence="11">HL 19</strain>
    </source>
</reference>
<dbReference type="EC" id="4.1.1.48" evidence="8"/>
<evidence type="ECO:0000256" key="8">
    <source>
        <dbReference type="HAMAP-Rule" id="MF_00134"/>
    </source>
</evidence>
<evidence type="ECO:0000259" key="9">
    <source>
        <dbReference type="Pfam" id="PF00218"/>
    </source>
</evidence>
<dbReference type="InterPro" id="IPR013785">
    <property type="entry name" value="Aldolase_TIM"/>
</dbReference>
<keyword evidence="6 8" id="KW-0057">Aromatic amino acid biosynthesis</keyword>
<dbReference type="GO" id="GO:0000162">
    <property type="term" value="P:L-tryptophan biosynthetic process"/>
    <property type="evidence" value="ECO:0007669"/>
    <property type="project" value="UniProtKB-UniRule"/>
</dbReference>
<accession>A0A0P9CXC3</accession>
<evidence type="ECO:0000256" key="4">
    <source>
        <dbReference type="ARBA" id="ARBA00022793"/>
    </source>
</evidence>
<dbReference type="PATRIC" id="fig|381306.5.peg.2108"/>
<gene>
    <name evidence="8" type="primary">trpC</name>
    <name evidence="10" type="ORF">SAMN05661077_1737</name>
</gene>
<keyword evidence="3 8" id="KW-0028">Amino-acid biosynthesis</keyword>
<protein>
    <recommendedName>
        <fullName evidence="8">Indole-3-glycerol phosphate synthase</fullName>
        <shortName evidence="8">IGPS</shortName>
        <ecNumber evidence="8">4.1.1.48</ecNumber>
    </recommendedName>
</protein>
<dbReference type="GO" id="GO:0004425">
    <property type="term" value="F:indole-3-glycerol-phosphate synthase activity"/>
    <property type="evidence" value="ECO:0007669"/>
    <property type="project" value="UniProtKB-UniRule"/>
</dbReference>
<keyword evidence="7 8" id="KW-0456">Lyase</keyword>
<dbReference type="EMBL" id="FMUN01000004">
    <property type="protein sequence ID" value="SCY29321.1"/>
    <property type="molecule type" value="Genomic_DNA"/>
</dbReference>
<dbReference type="InterPro" id="IPR001468">
    <property type="entry name" value="Indole-3-GlycerolPSynthase_CS"/>
</dbReference>
<evidence type="ECO:0000256" key="6">
    <source>
        <dbReference type="ARBA" id="ARBA00023141"/>
    </source>
</evidence>
<dbReference type="CDD" id="cd00331">
    <property type="entry name" value="IGPS"/>
    <property type="match status" value="1"/>
</dbReference>
<keyword evidence="4 8" id="KW-0210">Decarboxylase</keyword>
<dbReference type="PROSITE" id="PS00614">
    <property type="entry name" value="IGPS"/>
    <property type="match status" value="1"/>
</dbReference>
<proteinExistence type="inferred from homology"/>
<dbReference type="NCBIfam" id="NF001373">
    <property type="entry name" value="PRK00278.1-6"/>
    <property type="match status" value="1"/>
</dbReference>
<feature type="domain" description="Indole-3-glycerol phosphate synthase" evidence="9">
    <location>
        <begin position="10"/>
        <end position="267"/>
    </location>
</feature>
<dbReference type="GO" id="GO:0004640">
    <property type="term" value="F:phosphoribosylanthranilate isomerase activity"/>
    <property type="evidence" value="ECO:0007669"/>
    <property type="project" value="TreeGrafter"/>
</dbReference>
<evidence type="ECO:0000256" key="5">
    <source>
        <dbReference type="ARBA" id="ARBA00022822"/>
    </source>
</evidence>
<dbReference type="InterPro" id="IPR045186">
    <property type="entry name" value="Indole-3-glycerol_P_synth"/>
</dbReference>
<dbReference type="STRING" id="381306.AN478_02685"/>
<evidence type="ECO:0000313" key="10">
    <source>
        <dbReference type="EMBL" id="SCY29321.1"/>
    </source>
</evidence>
<organism evidence="10 11">
    <name type="scientific">Thiohalorhabdus denitrificans</name>
    <dbReference type="NCBI Taxonomy" id="381306"/>
    <lineage>
        <taxon>Bacteria</taxon>
        <taxon>Pseudomonadati</taxon>
        <taxon>Pseudomonadota</taxon>
        <taxon>Gammaproteobacteria</taxon>
        <taxon>Thiohalorhabdales</taxon>
        <taxon>Thiohalorhabdaceae</taxon>
        <taxon>Thiohalorhabdus</taxon>
    </lineage>
</organism>
<dbReference type="Pfam" id="PF00218">
    <property type="entry name" value="IGPS"/>
    <property type="match status" value="1"/>
</dbReference>
<comment type="pathway">
    <text evidence="2 8">Amino-acid biosynthesis; L-tryptophan biosynthesis; L-tryptophan from chorismate: step 4/5.</text>
</comment>
<dbReference type="Gene3D" id="3.20.20.70">
    <property type="entry name" value="Aldolase class I"/>
    <property type="match status" value="1"/>
</dbReference>
<keyword evidence="5 8" id="KW-0822">Tryptophan biosynthesis</keyword>
<dbReference type="OrthoDB" id="9804217at2"/>
<comment type="catalytic activity">
    <reaction evidence="1 8">
        <text>1-(2-carboxyphenylamino)-1-deoxy-D-ribulose 5-phosphate + H(+) = (1S,2R)-1-C-(indol-3-yl)glycerol 3-phosphate + CO2 + H2O</text>
        <dbReference type="Rhea" id="RHEA:23476"/>
        <dbReference type="ChEBI" id="CHEBI:15377"/>
        <dbReference type="ChEBI" id="CHEBI:15378"/>
        <dbReference type="ChEBI" id="CHEBI:16526"/>
        <dbReference type="ChEBI" id="CHEBI:58613"/>
        <dbReference type="ChEBI" id="CHEBI:58866"/>
        <dbReference type="EC" id="4.1.1.48"/>
    </reaction>
</comment>
<sequence length="270" mass="28571">MTDRGRATILERILARKAEELAERRASLPEADLRARLAAGEAPEARDFIGALRAKERQALPAVIAEVKRASPSAGVIRSDFDPAAIATAYARSGAAALSVLTDHDFFGGSDAYLRQAREASGLPVLRKDFTIDPYQVSEARLLGADCVLLIVAALDDDTLAACLDRAAEEGIAALVEVHDADELDRALALDAELVGINNRDLHTFETRLETSLGLAERVPEGVTLVAESGIHSRADIDSLRAAGIPAFLVGEGLMRADDPGAALAELLTG</sequence>
<dbReference type="FunFam" id="3.20.20.70:FF:000024">
    <property type="entry name" value="Indole-3-glycerol phosphate synthase"/>
    <property type="match status" value="1"/>
</dbReference>
<dbReference type="UniPathway" id="UPA00035">
    <property type="reaction ID" value="UER00043"/>
</dbReference>
<dbReference type="InterPro" id="IPR013798">
    <property type="entry name" value="Indole-3-glycerol_P_synth_dom"/>
</dbReference>
<evidence type="ECO:0000256" key="3">
    <source>
        <dbReference type="ARBA" id="ARBA00022605"/>
    </source>
</evidence>
<dbReference type="HAMAP" id="MF_00134_B">
    <property type="entry name" value="IGPS_B"/>
    <property type="match status" value="1"/>
</dbReference>
<evidence type="ECO:0000256" key="7">
    <source>
        <dbReference type="ARBA" id="ARBA00023239"/>
    </source>
</evidence>
<dbReference type="InterPro" id="IPR011060">
    <property type="entry name" value="RibuloseP-bd_barrel"/>
</dbReference>
<evidence type="ECO:0000256" key="2">
    <source>
        <dbReference type="ARBA" id="ARBA00004696"/>
    </source>
</evidence>
<dbReference type="PANTHER" id="PTHR22854:SF2">
    <property type="entry name" value="INDOLE-3-GLYCEROL-PHOSPHATE SYNTHASE"/>
    <property type="match status" value="1"/>
</dbReference>
<dbReference type="Proteomes" id="UP000183104">
    <property type="component" value="Unassembled WGS sequence"/>
</dbReference>
<keyword evidence="11" id="KW-1185">Reference proteome</keyword>
<evidence type="ECO:0000313" key="11">
    <source>
        <dbReference type="Proteomes" id="UP000183104"/>
    </source>
</evidence>
<dbReference type="AlphaFoldDB" id="A0A0P9CXC3"/>
<comment type="similarity">
    <text evidence="8">Belongs to the TrpC family.</text>
</comment>
<evidence type="ECO:0000256" key="1">
    <source>
        <dbReference type="ARBA" id="ARBA00001633"/>
    </source>
</evidence>